<dbReference type="InterPro" id="IPR001387">
    <property type="entry name" value="Cro/C1-type_HTH"/>
</dbReference>
<dbReference type="SMART" id="SM00530">
    <property type="entry name" value="HTH_XRE"/>
    <property type="match status" value="1"/>
</dbReference>
<proteinExistence type="predicted"/>
<dbReference type="InterPro" id="IPR010982">
    <property type="entry name" value="Lambda_DNA-bd_dom_sf"/>
</dbReference>
<evidence type="ECO:0000313" key="4">
    <source>
        <dbReference type="Proteomes" id="UP001501866"/>
    </source>
</evidence>
<dbReference type="EMBL" id="BAAAUH010000050">
    <property type="protein sequence ID" value="GAA3195168.1"/>
    <property type="molecule type" value="Genomic_DNA"/>
</dbReference>
<gene>
    <name evidence="3" type="ORF">GCM10010451_51660</name>
</gene>
<dbReference type="SUPFAM" id="SSF47413">
    <property type="entry name" value="lambda repressor-like DNA-binding domains"/>
    <property type="match status" value="1"/>
</dbReference>
<feature type="domain" description="HTH cro/C1-type" evidence="2">
    <location>
        <begin position="46"/>
        <end position="99"/>
    </location>
</feature>
<dbReference type="SUPFAM" id="SSF48452">
    <property type="entry name" value="TPR-like"/>
    <property type="match status" value="1"/>
</dbReference>
<comment type="caution">
    <text evidence="3">The sequence shown here is derived from an EMBL/GenBank/DDBJ whole genome shotgun (WGS) entry which is preliminary data.</text>
</comment>
<evidence type="ECO:0000259" key="2">
    <source>
        <dbReference type="PROSITE" id="PS50943"/>
    </source>
</evidence>
<dbReference type="Gene3D" id="1.25.40.10">
    <property type="entry name" value="Tetratricopeptide repeat domain"/>
    <property type="match status" value="1"/>
</dbReference>
<evidence type="ECO:0000256" key="1">
    <source>
        <dbReference type="SAM" id="MobiDB-lite"/>
    </source>
</evidence>
<reference evidence="4" key="1">
    <citation type="journal article" date="2019" name="Int. J. Syst. Evol. Microbiol.">
        <title>The Global Catalogue of Microorganisms (GCM) 10K type strain sequencing project: providing services to taxonomists for standard genome sequencing and annotation.</title>
        <authorList>
            <consortium name="The Broad Institute Genomics Platform"/>
            <consortium name="The Broad Institute Genome Sequencing Center for Infectious Disease"/>
            <person name="Wu L."/>
            <person name="Ma J."/>
        </authorList>
    </citation>
    <scope>NUCLEOTIDE SEQUENCE [LARGE SCALE GENOMIC DNA]</scope>
    <source>
        <strain evidence="4">JCM 9095</strain>
    </source>
</reference>
<dbReference type="InterPro" id="IPR011990">
    <property type="entry name" value="TPR-like_helical_dom_sf"/>
</dbReference>
<name>A0ABP6PXU8_9ACTN</name>
<feature type="region of interest" description="Disordered" evidence="1">
    <location>
        <begin position="11"/>
        <end position="42"/>
    </location>
</feature>
<keyword evidence="4" id="KW-1185">Reference proteome</keyword>
<organism evidence="3 4">
    <name type="scientific">Streptomyces virens</name>
    <dbReference type="NCBI Taxonomy" id="285572"/>
    <lineage>
        <taxon>Bacteria</taxon>
        <taxon>Bacillati</taxon>
        <taxon>Actinomycetota</taxon>
        <taxon>Actinomycetes</taxon>
        <taxon>Kitasatosporales</taxon>
        <taxon>Streptomycetaceae</taxon>
        <taxon>Streptomyces</taxon>
    </lineage>
</organism>
<dbReference type="InterPro" id="IPR041617">
    <property type="entry name" value="TPR_MalT"/>
</dbReference>
<feature type="region of interest" description="Disordered" evidence="1">
    <location>
        <begin position="440"/>
        <end position="466"/>
    </location>
</feature>
<dbReference type="CDD" id="cd00093">
    <property type="entry name" value="HTH_XRE"/>
    <property type="match status" value="1"/>
</dbReference>
<protein>
    <recommendedName>
        <fullName evidence="2">HTH cro/C1-type domain-containing protein</fullName>
    </recommendedName>
</protein>
<accession>A0ABP6PXU8</accession>
<dbReference type="PROSITE" id="PS50943">
    <property type="entry name" value="HTH_CROC1"/>
    <property type="match status" value="1"/>
</dbReference>
<sequence>MPPLRALFKVLPTRDRPTGPAGHGDTDGDSGQRGEMLEQPHFGRRLRRLRLERGMSQACLVGEGMSTGYLSRLESGERRPTERAVAYLAGRLGVDASALTRASDDRSLPHVLAAVASAPHGTEDTAALSRAVDQDTSDDPAVRWQALWLLSRAAGRDGDYRGQCARLPELVELSDRLGAADLRVRSRVQYARCLRALGDLRTAEPTAGEAVSIARTGDLPVADTTAALMVLISIETELGRLDEAQRHVDELERDLLPSATSTQAAEALWTAAVVSNRQGDHAAARDRLERALGLVRGEDDLVLWTRLRAAATAAALRMSPPRVAAAGRWLSEAAAVLDLVGTPLQVQELRALQAQLAFYEGRLEEAGELSRALLAEPDLRLSYRDRVGLSVLDGRLRILAGHVDEGIAALQDLGRQATECRNFDLATHIWQTLATTLADIRSPGDGTPGTEATDGGGSGPAGPRTG</sequence>
<dbReference type="Gene3D" id="1.10.260.40">
    <property type="entry name" value="lambda repressor-like DNA-binding domains"/>
    <property type="match status" value="1"/>
</dbReference>
<evidence type="ECO:0000313" key="3">
    <source>
        <dbReference type="EMBL" id="GAA3195168.1"/>
    </source>
</evidence>
<dbReference type="Pfam" id="PF13560">
    <property type="entry name" value="HTH_31"/>
    <property type="match status" value="1"/>
</dbReference>
<feature type="compositionally biased region" description="Gly residues" evidence="1">
    <location>
        <begin position="454"/>
        <end position="466"/>
    </location>
</feature>
<dbReference type="Proteomes" id="UP001501866">
    <property type="component" value="Unassembled WGS sequence"/>
</dbReference>
<dbReference type="Pfam" id="PF17874">
    <property type="entry name" value="TPR_MalT"/>
    <property type="match status" value="1"/>
</dbReference>
<feature type="compositionally biased region" description="Basic and acidic residues" evidence="1">
    <location>
        <begin position="24"/>
        <end position="38"/>
    </location>
</feature>